<accession>A0ABP9FQC9</accession>
<keyword evidence="4" id="KW-0472">Membrane</keyword>
<dbReference type="Pfam" id="PF00535">
    <property type="entry name" value="Glycos_transf_2"/>
    <property type="match status" value="1"/>
</dbReference>
<organism evidence="6 7">
    <name type="scientific">Mucilaginibacter defluvii</name>
    <dbReference type="NCBI Taxonomy" id="1196019"/>
    <lineage>
        <taxon>Bacteria</taxon>
        <taxon>Pseudomonadati</taxon>
        <taxon>Bacteroidota</taxon>
        <taxon>Sphingobacteriia</taxon>
        <taxon>Sphingobacteriales</taxon>
        <taxon>Sphingobacteriaceae</taxon>
        <taxon>Mucilaginibacter</taxon>
    </lineage>
</organism>
<comment type="similarity">
    <text evidence="1">Belongs to the glycosyltransferase 2 family.</text>
</comment>
<dbReference type="SUPFAM" id="SSF53448">
    <property type="entry name" value="Nucleotide-diphospho-sugar transferases"/>
    <property type="match status" value="1"/>
</dbReference>
<keyword evidence="4" id="KW-0812">Transmembrane</keyword>
<feature type="transmembrane region" description="Helical" evidence="4">
    <location>
        <begin position="6"/>
        <end position="25"/>
    </location>
</feature>
<dbReference type="PANTHER" id="PTHR43630:SF1">
    <property type="entry name" value="POLY-BETA-1,6-N-ACETYL-D-GLUCOSAMINE SYNTHASE"/>
    <property type="match status" value="1"/>
</dbReference>
<dbReference type="PANTHER" id="PTHR43630">
    <property type="entry name" value="POLY-BETA-1,6-N-ACETYL-D-GLUCOSAMINE SYNTHASE"/>
    <property type="match status" value="1"/>
</dbReference>
<dbReference type="EMBL" id="BAABJI010000001">
    <property type="protein sequence ID" value="GAA4908003.1"/>
    <property type="molecule type" value="Genomic_DNA"/>
</dbReference>
<dbReference type="Gene3D" id="3.90.550.10">
    <property type="entry name" value="Spore Coat Polysaccharide Biosynthesis Protein SpsA, Chain A"/>
    <property type="match status" value="1"/>
</dbReference>
<keyword evidence="4" id="KW-1133">Transmembrane helix</keyword>
<evidence type="ECO:0000256" key="4">
    <source>
        <dbReference type="SAM" id="Phobius"/>
    </source>
</evidence>
<evidence type="ECO:0000256" key="1">
    <source>
        <dbReference type="ARBA" id="ARBA00006739"/>
    </source>
</evidence>
<evidence type="ECO:0000256" key="3">
    <source>
        <dbReference type="ARBA" id="ARBA00022679"/>
    </source>
</evidence>
<dbReference type="InterPro" id="IPR001173">
    <property type="entry name" value="Glyco_trans_2-like"/>
</dbReference>
<evidence type="ECO:0000313" key="7">
    <source>
        <dbReference type="Proteomes" id="UP001501436"/>
    </source>
</evidence>
<dbReference type="Proteomes" id="UP001501436">
    <property type="component" value="Unassembled WGS sequence"/>
</dbReference>
<proteinExistence type="inferred from homology"/>
<comment type="caution">
    <text evidence="6">The sequence shown here is derived from an EMBL/GenBank/DDBJ whole genome shotgun (WGS) entry which is preliminary data.</text>
</comment>
<keyword evidence="3" id="KW-0808">Transferase</keyword>
<keyword evidence="7" id="KW-1185">Reference proteome</keyword>
<feature type="transmembrane region" description="Helical" evidence="4">
    <location>
        <begin position="312"/>
        <end position="329"/>
    </location>
</feature>
<feature type="transmembrane region" description="Helical" evidence="4">
    <location>
        <begin position="341"/>
        <end position="366"/>
    </location>
</feature>
<reference evidence="7" key="1">
    <citation type="journal article" date="2019" name="Int. J. Syst. Evol. Microbiol.">
        <title>The Global Catalogue of Microorganisms (GCM) 10K type strain sequencing project: providing services to taxonomists for standard genome sequencing and annotation.</title>
        <authorList>
            <consortium name="The Broad Institute Genomics Platform"/>
            <consortium name="The Broad Institute Genome Sequencing Center for Infectious Disease"/>
            <person name="Wu L."/>
            <person name="Ma J."/>
        </authorList>
    </citation>
    <scope>NUCLEOTIDE SEQUENCE [LARGE SCALE GENOMIC DNA]</scope>
    <source>
        <strain evidence="7">JCM 18283</strain>
    </source>
</reference>
<dbReference type="InterPro" id="IPR029044">
    <property type="entry name" value="Nucleotide-diphossugar_trans"/>
</dbReference>
<evidence type="ECO:0000313" key="6">
    <source>
        <dbReference type="EMBL" id="GAA4908003.1"/>
    </source>
</evidence>
<feature type="transmembrane region" description="Helical" evidence="4">
    <location>
        <begin position="287"/>
        <end position="306"/>
    </location>
</feature>
<evidence type="ECO:0000256" key="2">
    <source>
        <dbReference type="ARBA" id="ARBA00022676"/>
    </source>
</evidence>
<name>A0ABP9FQC9_9SPHI</name>
<sequence>METYLLDALLLFFQICFISQLFYLVGYHSKLAAYKPLEQLQPANIPVSVIISARNEYDNLKYNLPLILEQNYPDFEVVVVNDCSVDESDLLLLELQNRYKHLKVVTITEHVRFKTGKKFALTLGIKAAKNEHLLFTDADCTPATDDWVARMALNFTTGAQIVLGYSPYTKTGGFINTFTRFETVKTAISYLSAALRGDAYMGIGRNLAYTKTLFFSNKGFAAHMHVLPGDDDLFVNQNATPDNAIIEIHPDAFMYTQSKTTMSGWYRQKKRHMGVGKLYKNKHRRMLSWDAMSGFLFYILLAVLLVLKVEPLLVSGMFFLRLLTIILIYNKILKTLKAKDLLIYLPILDIVYYIYLNIFGLIGTFIKTTQWK</sequence>
<feature type="domain" description="Glycosyltransferase 2-like" evidence="5">
    <location>
        <begin position="48"/>
        <end position="181"/>
    </location>
</feature>
<gene>
    <name evidence="6" type="ORF">GCM10023313_08620</name>
</gene>
<evidence type="ECO:0000259" key="5">
    <source>
        <dbReference type="Pfam" id="PF00535"/>
    </source>
</evidence>
<protein>
    <submittedName>
        <fullName evidence="6">Glycosyltransferase</fullName>
    </submittedName>
</protein>
<keyword evidence="2" id="KW-0328">Glycosyltransferase</keyword>
<dbReference type="RefSeq" id="WP_345329693.1">
    <property type="nucleotide sequence ID" value="NZ_BAABJI010000001.1"/>
</dbReference>